<keyword evidence="14" id="KW-0961">Cell wall biogenesis/degradation</keyword>
<feature type="transmembrane region" description="Helical" evidence="14">
    <location>
        <begin position="87"/>
        <end position="108"/>
    </location>
</feature>
<keyword evidence="14" id="KW-0133">Cell shape</keyword>
<comment type="catalytic activity">
    <reaction evidence="13 14">
        <text>di-trans,octa-cis-undecaprenyl diphosphate + H2O = di-trans,octa-cis-undecaprenyl phosphate + phosphate + H(+)</text>
        <dbReference type="Rhea" id="RHEA:28094"/>
        <dbReference type="ChEBI" id="CHEBI:15377"/>
        <dbReference type="ChEBI" id="CHEBI:15378"/>
        <dbReference type="ChEBI" id="CHEBI:43474"/>
        <dbReference type="ChEBI" id="CHEBI:58405"/>
        <dbReference type="ChEBI" id="CHEBI:60392"/>
        <dbReference type="EC" id="3.6.1.27"/>
    </reaction>
</comment>
<evidence type="ECO:0000313" key="16">
    <source>
        <dbReference type="Proteomes" id="UP000178179"/>
    </source>
</evidence>
<dbReference type="PANTHER" id="PTHR30622">
    <property type="entry name" value="UNDECAPRENYL-DIPHOSPHATASE"/>
    <property type="match status" value="1"/>
</dbReference>
<evidence type="ECO:0000256" key="2">
    <source>
        <dbReference type="ARBA" id="ARBA00010621"/>
    </source>
</evidence>
<dbReference type="GO" id="GO:0009252">
    <property type="term" value="P:peptidoglycan biosynthetic process"/>
    <property type="evidence" value="ECO:0007669"/>
    <property type="project" value="UniProtKB-KW"/>
</dbReference>
<evidence type="ECO:0000256" key="13">
    <source>
        <dbReference type="ARBA" id="ARBA00047594"/>
    </source>
</evidence>
<evidence type="ECO:0000256" key="14">
    <source>
        <dbReference type="HAMAP-Rule" id="MF_01006"/>
    </source>
</evidence>
<evidence type="ECO:0000256" key="7">
    <source>
        <dbReference type="ARBA" id="ARBA00022801"/>
    </source>
</evidence>
<feature type="transmembrane region" description="Helical" evidence="14">
    <location>
        <begin position="247"/>
        <end position="264"/>
    </location>
</feature>
<dbReference type="GO" id="GO:0071555">
    <property type="term" value="P:cell wall organization"/>
    <property type="evidence" value="ECO:0007669"/>
    <property type="project" value="UniProtKB-KW"/>
</dbReference>
<dbReference type="PANTHER" id="PTHR30622:SF2">
    <property type="entry name" value="UNDECAPRENYL-DIPHOSPHATASE"/>
    <property type="match status" value="1"/>
</dbReference>
<dbReference type="GO" id="GO:0046677">
    <property type="term" value="P:response to antibiotic"/>
    <property type="evidence" value="ECO:0007669"/>
    <property type="project" value="UniProtKB-UniRule"/>
</dbReference>
<dbReference type="GO" id="GO:0050380">
    <property type="term" value="F:undecaprenyl-diphosphatase activity"/>
    <property type="evidence" value="ECO:0007669"/>
    <property type="project" value="UniProtKB-UniRule"/>
</dbReference>
<dbReference type="HAMAP" id="MF_01006">
    <property type="entry name" value="Undec_diphosphatase"/>
    <property type="match status" value="1"/>
</dbReference>
<keyword evidence="6 14" id="KW-0812">Transmembrane</keyword>
<dbReference type="GO" id="GO:0005886">
    <property type="term" value="C:plasma membrane"/>
    <property type="evidence" value="ECO:0007669"/>
    <property type="project" value="UniProtKB-SubCell"/>
</dbReference>
<comment type="miscellaneous">
    <text evidence="14">Bacitracin is thought to be involved in the inhibition of peptidoglycan synthesis by sequestering undecaprenyl diphosphate, thereby reducing the pool of lipid carrier available.</text>
</comment>
<keyword evidence="14" id="KW-0573">Peptidoglycan synthesis</keyword>
<evidence type="ECO:0000256" key="1">
    <source>
        <dbReference type="ARBA" id="ARBA00004651"/>
    </source>
</evidence>
<evidence type="ECO:0000256" key="10">
    <source>
        <dbReference type="ARBA" id="ARBA00023251"/>
    </source>
</evidence>
<evidence type="ECO:0000256" key="12">
    <source>
        <dbReference type="ARBA" id="ARBA00032932"/>
    </source>
</evidence>
<dbReference type="InterPro" id="IPR003824">
    <property type="entry name" value="UppP"/>
</dbReference>
<evidence type="ECO:0000256" key="11">
    <source>
        <dbReference type="ARBA" id="ARBA00032707"/>
    </source>
</evidence>
<evidence type="ECO:0000256" key="5">
    <source>
        <dbReference type="ARBA" id="ARBA00022475"/>
    </source>
</evidence>
<evidence type="ECO:0000256" key="3">
    <source>
        <dbReference type="ARBA" id="ARBA00012374"/>
    </source>
</evidence>
<evidence type="ECO:0000256" key="4">
    <source>
        <dbReference type="ARBA" id="ARBA00021581"/>
    </source>
</evidence>
<keyword evidence="10 14" id="KW-0046">Antibiotic resistance</keyword>
<feature type="transmembrane region" description="Helical" evidence="14">
    <location>
        <begin position="194"/>
        <end position="215"/>
    </location>
</feature>
<protein>
    <recommendedName>
        <fullName evidence="4 14">Undecaprenyl-diphosphatase</fullName>
        <ecNumber evidence="3 14">3.6.1.27</ecNumber>
    </recommendedName>
    <alternativeName>
        <fullName evidence="12 14">Bacitracin resistance protein</fullName>
    </alternativeName>
    <alternativeName>
        <fullName evidence="11 14">Undecaprenyl pyrophosphate phosphatase</fullName>
    </alternativeName>
</protein>
<evidence type="ECO:0000256" key="6">
    <source>
        <dbReference type="ARBA" id="ARBA00022692"/>
    </source>
</evidence>
<proteinExistence type="inferred from homology"/>
<comment type="subcellular location">
    <subcellularLocation>
        <location evidence="1 14">Cell membrane</location>
        <topology evidence="1 14">Multi-pass membrane protein</topology>
    </subcellularLocation>
</comment>
<evidence type="ECO:0000313" key="15">
    <source>
        <dbReference type="EMBL" id="OGY56766.1"/>
    </source>
</evidence>
<dbReference type="EMBL" id="MHIS01000008">
    <property type="protein sequence ID" value="OGY56766.1"/>
    <property type="molecule type" value="Genomic_DNA"/>
</dbReference>
<feature type="transmembrane region" description="Helical" evidence="14">
    <location>
        <begin position="221"/>
        <end position="240"/>
    </location>
</feature>
<dbReference type="AlphaFoldDB" id="A0A1G1YYA0"/>
<dbReference type="EC" id="3.6.1.27" evidence="3 14"/>
<keyword evidence="5 14" id="KW-1003">Cell membrane</keyword>
<keyword evidence="8 14" id="KW-1133">Transmembrane helix</keyword>
<comment type="similarity">
    <text evidence="2 14">Belongs to the UppP family.</text>
</comment>
<keyword evidence="9 14" id="KW-0472">Membrane</keyword>
<comment type="caution">
    <text evidence="15">The sequence shown here is derived from an EMBL/GenBank/DDBJ whole genome shotgun (WGS) entry which is preliminary data.</text>
</comment>
<gene>
    <name evidence="14" type="primary">uppP</name>
    <name evidence="15" type="ORF">A2119_01865</name>
</gene>
<dbReference type="Pfam" id="PF02673">
    <property type="entry name" value="BacA"/>
    <property type="match status" value="1"/>
</dbReference>
<comment type="function">
    <text evidence="14">Catalyzes the dephosphorylation of undecaprenyl diphosphate (UPP). Confers resistance to bacitracin.</text>
</comment>
<feature type="transmembrane region" description="Helical" evidence="14">
    <location>
        <begin position="43"/>
        <end position="62"/>
    </location>
</feature>
<feature type="transmembrane region" description="Helical" evidence="14">
    <location>
        <begin position="120"/>
        <end position="138"/>
    </location>
</feature>
<evidence type="ECO:0000256" key="8">
    <source>
        <dbReference type="ARBA" id="ARBA00022989"/>
    </source>
</evidence>
<dbReference type="Proteomes" id="UP000178179">
    <property type="component" value="Unassembled WGS sequence"/>
</dbReference>
<keyword evidence="7 14" id="KW-0378">Hydrolase</keyword>
<reference evidence="15 16" key="1">
    <citation type="journal article" date="2016" name="Nat. Commun.">
        <title>Thousands of microbial genomes shed light on interconnected biogeochemical processes in an aquifer system.</title>
        <authorList>
            <person name="Anantharaman K."/>
            <person name="Brown C.T."/>
            <person name="Hug L.A."/>
            <person name="Sharon I."/>
            <person name="Castelle C.J."/>
            <person name="Probst A.J."/>
            <person name="Thomas B.C."/>
            <person name="Singh A."/>
            <person name="Wilkins M.J."/>
            <person name="Karaoz U."/>
            <person name="Brodie E.L."/>
            <person name="Williams K.H."/>
            <person name="Hubbard S.S."/>
            <person name="Banfield J.F."/>
        </authorList>
    </citation>
    <scope>NUCLEOTIDE SEQUENCE [LARGE SCALE GENOMIC DNA]</scope>
</reference>
<dbReference type="GO" id="GO:0008360">
    <property type="term" value="P:regulation of cell shape"/>
    <property type="evidence" value="ECO:0007669"/>
    <property type="project" value="UniProtKB-KW"/>
</dbReference>
<name>A0A1G1YYA0_9BACT</name>
<evidence type="ECO:0000256" key="9">
    <source>
        <dbReference type="ARBA" id="ARBA00023136"/>
    </source>
</evidence>
<sequence length="265" mass="28594">MNLIEAIVLGIAQGITEWIPISSEGITVLLGVKFFDGITVTELIRLSLYLHLGTFLAATIYFKKDVVNLAKQLFRYPKADVQTKATLNFYIVATLISGALGIAILKLIEILEGNLDLPSKVVVIALGVLLLVTGSVQLKKKIEGQRTPGQANLTDSILTGVAQGLSVLPGFSRSGMTVATLLLRGFDDMQSLKMSFILSLPAVLAGNIFLNAVNFVFTAELFVALALSFLVGIASIHFFLSFAKRVKFGYFVIFFGTLVLASAFI</sequence>
<accession>A0A1G1YYA0</accession>
<organism evidence="15 16">
    <name type="scientific">Candidatus Colwellbacteria bacterium GWA2_46_10</name>
    <dbReference type="NCBI Taxonomy" id="1797684"/>
    <lineage>
        <taxon>Bacteria</taxon>
        <taxon>Candidatus Colwelliibacteriota</taxon>
    </lineage>
</organism>